<dbReference type="EMBL" id="JAJEPW010000102">
    <property type="protein sequence ID" value="MCC2131081.1"/>
    <property type="molecule type" value="Genomic_DNA"/>
</dbReference>
<dbReference type="RefSeq" id="WP_302930197.1">
    <property type="nucleotide sequence ID" value="NZ_JAJEPW010000102.1"/>
</dbReference>
<sequence length="53" mass="6122">MNEKKQSGYPQEDPREALERLMQDKPLKRPGGKDRKEPPIMAVYAAPVIKEEK</sequence>
<evidence type="ECO:0000313" key="2">
    <source>
        <dbReference type="EMBL" id="MCC2131081.1"/>
    </source>
</evidence>
<gene>
    <name evidence="2" type="ORF">LKD37_16530</name>
</gene>
<name>A0AAE3AJA3_9FIRM</name>
<keyword evidence="3" id="KW-1185">Reference proteome</keyword>
<feature type="compositionally biased region" description="Basic and acidic residues" evidence="1">
    <location>
        <begin position="1"/>
        <end position="38"/>
    </location>
</feature>
<protein>
    <submittedName>
        <fullName evidence="2">Uncharacterized protein</fullName>
    </submittedName>
</protein>
<reference evidence="2" key="1">
    <citation type="submission" date="2021-10" db="EMBL/GenBank/DDBJ databases">
        <title>Anaerobic single-cell dispensing facilitates the cultivation of human gut bacteria.</title>
        <authorList>
            <person name="Afrizal A."/>
        </authorList>
    </citation>
    <scope>NUCLEOTIDE SEQUENCE</scope>
    <source>
        <strain evidence="2">CLA-AA-H272</strain>
    </source>
</reference>
<evidence type="ECO:0000256" key="1">
    <source>
        <dbReference type="SAM" id="MobiDB-lite"/>
    </source>
</evidence>
<organism evidence="2 3">
    <name type="scientific">Brotocaccenecus cirricatena</name>
    <dbReference type="NCBI Taxonomy" id="3064195"/>
    <lineage>
        <taxon>Bacteria</taxon>
        <taxon>Bacillati</taxon>
        <taxon>Bacillota</taxon>
        <taxon>Clostridia</taxon>
        <taxon>Eubacteriales</taxon>
        <taxon>Oscillospiraceae</taxon>
        <taxon>Brotocaccenecus</taxon>
    </lineage>
</organism>
<comment type="caution">
    <text evidence="2">The sequence shown here is derived from an EMBL/GenBank/DDBJ whole genome shotgun (WGS) entry which is preliminary data.</text>
</comment>
<feature type="region of interest" description="Disordered" evidence="1">
    <location>
        <begin position="1"/>
        <end position="53"/>
    </location>
</feature>
<dbReference type="AlphaFoldDB" id="A0AAE3AJA3"/>
<accession>A0AAE3AJA3</accession>
<evidence type="ECO:0000313" key="3">
    <source>
        <dbReference type="Proteomes" id="UP001199319"/>
    </source>
</evidence>
<dbReference type="Proteomes" id="UP001199319">
    <property type="component" value="Unassembled WGS sequence"/>
</dbReference>
<proteinExistence type="predicted"/>